<dbReference type="InterPro" id="IPR055348">
    <property type="entry name" value="DctQ"/>
</dbReference>
<comment type="similarity">
    <text evidence="8">Belongs to the TRAP transporter small permease family.</text>
</comment>
<comment type="subcellular location">
    <subcellularLocation>
        <location evidence="1">Cell inner membrane</location>
        <topology evidence="1">Multi-pass membrane protein</topology>
    </subcellularLocation>
</comment>
<evidence type="ECO:0000256" key="2">
    <source>
        <dbReference type="ARBA" id="ARBA00022448"/>
    </source>
</evidence>
<accession>A0AAJ1IDU2</accession>
<dbReference type="InterPro" id="IPR007387">
    <property type="entry name" value="TRAP_DctQ"/>
</dbReference>
<evidence type="ECO:0000256" key="7">
    <source>
        <dbReference type="ARBA" id="ARBA00023136"/>
    </source>
</evidence>
<keyword evidence="5 9" id="KW-0812">Transmembrane</keyword>
<evidence type="ECO:0000256" key="3">
    <source>
        <dbReference type="ARBA" id="ARBA00022475"/>
    </source>
</evidence>
<name>A0AAJ1IDU2_9SPIO</name>
<dbReference type="Pfam" id="PF04290">
    <property type="entry name" value="DctQ"/>
    <property type="match status" value="1"/>
</dbReference>
<organism evidence="11 12">
    <name type="scientific">Candidatus Thalassospirochaeta sargassi</name>
    <dbReference type="NCBI Taxonomy" id="3119039"/>
    <lineage>
        <taxon>Bacteria</taxon>
        <taxon>Pseudomonadati</taxon>
        <taxon>Spirochaetota</taxon>
        <taxon>Spirochaetia</taxon>
        <taxon>Spirochaetales</taxon>
        <taxon>Spirochaetaceae</taxon>
        <taxon>Candidatus Thalassospirochaeta</taxon>
    </lineage>
</organism>
<gene>
    <name evidence="11" type="ORF">PQJ61_04475</name>
</gene>
<evidence type="ECO:0000256" key="8">
    <source>
        <dbReference type="ARBA" id="ARBA00038436"/>
    </source>
</evidence>
<proteinExistence type="inferred from homology"/>
<protein>
    <submittedName>
        <fullName evidence="11">TRAP transporter small permease subunit</fullName>
    </submittedName>
</protein>
<keyword evidence="6 9" id="KW-1133">Transmembrane helix</keyword>
<feature type="transmembrane region" description="Helical" evidence="9">
    <location>
        <begin position="46"/>
        <end position="63"/>
    </location>
</feature>
<reference evidence="11 12" key="1">
    <citation type="submission" date="2022-12" db="EMBL/GenBank/DDBJ databases">
        <title>Metagenome assembled genome from gulf of manar.</title>
        <authorList>
            <person name="Kohli P."/>
            <person name="Pk S."/>
            <person name="Venkata Ramana C."/>
            <person name="Sasikala C."/>
        </authorList>
    </citation>
    <scope>NUCLEOTIDE SEQUENCE [LARGE SCALE GENOMIC DNA]</scope>
    <source>
        <strain evidence="11">JB008</strain>
    </source>
</reference>
<dbReference type="GO" id="GO:0022857">
    <property type="term" value="F:transmembrane transporter activity"/>
    <property type="evidence" value="ECO:0007669"/>
    <property type="project" value="TreeGrafter"/>
</dbReference>
<feature type="transmembrane region" description="Helical" evidence="9">
    <location>
        <begin position="12"/>
        <end position="34"/>
    </location>
</feature>
<feature type="domain" description="Tripartite ATP-independent periplasmic transporters DctQ component" evidence="10">
    <location>
        <begin position="22"/>
        <end position="148"/>
    </location>
</feature>
<dbReference type="GO" id="GO:0005886">
    <property type="term" value="C:plasma membrane"/>
    <property type="evidence" value="ECO:0007669"/>
    <property type="project" value="UniProtKB-SubCell"/>
</dbReference>
<keyword evidence="7 9" id="KW-0472">Membrane</keyword>
<evidence type="ECO:0000256" key="4">
    <source>
        <dbReference type="ARBA" id="ARBA00022519"/>
    </source>
</evidence>
<feature type="transmembrane region" description="Helical" evidence="9">
    <location>
        <begin position="121"/>
        <end position="144"/>
    </location>
</feature>
<dbReference type="EMBL" id="JAQQAL010000011">
    <property type="protein sequence ID" value="MDC7226002.1"/>
    <property type="molecule type" value="Genomic_DNA"/>
</dbReference>
<evidence type="ECO:0000256" key="1">
    <source>
        <dbReference type="ARBA" id="ARBA00004429"/>
    </source>
</evidence>
<dbReference type="GO" id="GO:0015740">
    <property type="term" value="P:C4-dicarboxylate transport"/>
    <property type="evidence" value="ECO:0007669"/>
    <property type="project" value="TreeGrafter"/>
</dbReference>
<dbReference type="Proteomes" id="UP001221217">
    <property type="component" value="Unassembled WGS sequence"/>
</dbReference>
<sequence length="162" mass="17833">MKTSRSKRSPLVVLSVILLFVLIGMTIVQVVLRTVFNYPLIGTEELARYFLISIVFLSIPLTTRSEEHIKMIEIQKMFPLKIQNAVCFFCDAGSAFVFIILAFSAAMALKNNIGNRTINLGIPSVIFLAPTVIGFIGSAVYSILNLKKAVIKLRPGKAGVEV</sequence>
<dbReference type="PANTHER" id="PTHR35011">
    <property type="entry name" value="2,3-DIKETO-L-GULONATE TRAP TRANSPORTER SMALL PERMEASE PROTEIN YIAM"/>
    <property type="match status" value="1"/>
</dbReference>
<dbReference type="PANTHER" id="PTHR35011:SF2">
    <property type="entry name" value="2,3-DIKETO-L-GULONATE TRAP TRANSPORTER SMALL PERMEASE PROTEIN YIAM"/>
    <property type="match status" value="1"/>
</dbReference>
<evidence type="ECO:0000313" key="12">
    <source>
        <dbReference type="Proteomes" id="UP001221217"/>
    </source>
</evidence>
<evidence type="ECO:0000313" key="11">
    <source>
        <dbReference type="EMBL" id="MDC7226002.1"/>
    </source>
</evidence>
<keyword evidence="4" id="KW-0997">Cell inner membrane</keyword>
<evidence type="ECO:0000256" key="6">
    <source>
        <dbReference type="ARBA" id="ARBA00022989"/>
    </source>
</evidence>
<dbReference type="AlphaFoldDB" id="A0AAJ1IDU2"/>
<comment type="caution">
    <text evidence="11">The sequence shown here is derived from an EMBL/GenBank/DDBJ whole genome shotgun (WGS) entry which is preliminary data.</text>
</comment>
<evidence type="ECO:0000259" key="10">
    <source>
        <dbReference type="Pfam" id="PF04290"/>
    </source>
</evidence>
<keyword evidence="3" id="KW-1003">Cell membrane</keyword>
<evidence type="ECO:0000256" key="5">
    <source>
        <dbReference type="ARBA" id="ARBA00022692"/>
    </source>
</evidence>
<feature type="transmembrane region" description="Helical" evidence="9">
    <location>
        <begin position="84"/>
        <end position="109"/>
    </location>
</feature>
<keyword evidence="2" id="KW-0813">Transport</keyword>
<evidence type="ECO:0000256" key="9">
    <source>
        <dbReference type="SAM" id="Phobius"/>
    </source>
</evidence>